<gene>
    <name evidence="2" type="ORF">SAMN05660350_00399</name>
</gene>
<dbReference type="EMBL" id="FRDM01000001">
    <property type="protein sequence ID" value="SHN52549.1"/>
    <property type="molecule type" value="Genomic_DNA"/>
</dbReference>
<reference evidence="2 3" key="1">
    <citation type="submission" date="2016-12" db="EMBL/GenBank/DDBJ databases">
        <authorList>
            <person name="Song W.-J."/>
            <person name="Kurnit D.M."/>
        </authorList>
    </citation>
    <scope>NUCLEOTIDE SEQUENCE [LARGE SCALE GENOMIC DNA]</scope>
    <source>
        <strain evidence="2 3">DSM 43162</strain>
    </source>
</reference>
<evidence type="ECO:0008006" key="4">
    <source>
        <dbReference type="Google" id="ProtNLM"/>
    </source>
</evidence>
<evidence type="ECO:0000313" key="3">
    <source>
        <dbReference type="Proteomes" id="UP000184428"/>
    </source>
</evidence>
<dbReference type="Proteomes" id="UP000184428">
    <property type="component" value="Unassembled WGS sequence"/>
</dbReference>
<accession>A0A1M7S1P2</accession>
<name>A0A1M7S1P2_9ACTN</name>
<proteinExistence type="predicted"/>
<protein>
    <recommendedName>
        <fullName evidence="4">MinD-like ATPase involved in chromosome partitioning or flagellar assembly</fullName>
    </recommendedName>
</protein>
<evidence type="ECO:0000256" key="1">
    <source>
        <dbReference type="SAM" id="MobiDB-lite"/>
    </source>
</evidence>
<organism evidence="2 3">
    <name type="scientific">Geodermatophilus obscurus</name>
    <dbReference type="NCBI Taxonomy" id="1861"/>
    <lineage>
        <taxon>Bacteria</taxon>
        <taxon>Bacillati</taxon>
        <taxon>Actinomycetota</taxon>
        <taxon>Actinomycetes</taxon>
        <taxon>Geodermatophilales</taxon>
        <taxon>Geodermatophilaceae</taxon>
        <taxon>Geodermatophilus</taxon>
    </lineage>
</organism>
<feature type="region of interest" description="Disordered" evidence="1">
    <location>
        <begin position="1"/>
        <end position="36"/>
    </location>
</feature>
<dbReference type="AlphaFoldDB" id="A0A1M7S1P2"/>
<feature type="region of interest" description="Disordered" evidence="1">
    <location>
        <begin position="303"/>
        <end position="328"/>
    </location>
</feature>
<evidence type="ECO:0000313" key="2">
    <source>
        <dbReference type="EMBL" id="SHN52549.1"/>
    </source>
</evidence>
<sequence length="328" mass="34377">MQPTAPRRGSRSGRTSRDAPSSSLVIAGPVRPQGDRPMTVEAMRAAVIAIRAGIFDEVTDDVGCIQVFDAAVVASTCRPDAGPTPWAAGDVGGDVVLVVAGHAGAGASTVALVVAEGLAERQRVQLLDYAEPVQSGLAAASTIELDTDGAGWRRGRRGRLDVFRRALRPHDGELPPPPGTDDADHLLVVDAGWSLTHAWLGSPGPLSRNVEVVVVTRVTVPAVRQTEHVLAAVDGNPVVAAVGPARWPRAVQASCGPRLGDLRSRGRVVRVPVDRKLVTAGLTGDRLSRRLTAAGRSLAALLLPAGGPRPQHQRRTVQSRTGPVEQTR</sequence>
<feature type="compositionally biased region" description="Polar residues" evidence="1">
    <location>
        <begin position="318"/>
        <end position="328"/>
    </location>
</feature>